<name>A0A914US48_9BILA</name>
<keyword evidence="1" id="KW-0472">Membrane</keyword>
<accession>A0A914US48</accession>
<dbReference type="SUPFAM" id="SSF160443">
    <property type="entry name" value="SMR domain-like"/>
    <property type="match status" value="1"/>
</dbReference>
<feature type="transmembrane region" description="Helical" evidence="1">
    <location>
        <begin position="12"/>
        <end position="31"/>
    </location>
</feature>
<sequence length="146" mass="16582">MDSYNQVEALPVFIFGTVLAVALLLVWKSVVRAQVAEDGYSLLTSPGERDRRRTWRDDFYELNEANDLSKTIDVHRLTKTQATNVMDTYFHSLAIGQSRTIITGRANYSKDSSALTNHVKQYLKNNYPKYSVVINDDSSTLVVTRT</sequence>
<keyword evidence="1" id="KW-0812">Transmembrane</keyword>
<reference evidence="3" key="1">
    <citation type="submission" date="2022-11" db="UniProtKB">
        <authorList>
            <consortium name="WormBaseParasite"/>
        </authorList>
    </citation>
    <scope>IDENTIFICATION</scope>
</reference>
<protein>
    <submittedName>
        <fullName evidence="3">Smr domain-containing protein</fullName>
    </submittedName>
</protein>
<dbReference type="Gene3D" id="3.30.1370.110">
    <property type="match status" value="1"/>
</dbReference>
<evidence type="ECO:0000313" key="2">
    <source>
        <dbReference type="Proteomes" id="UP000887566"/>
    </source>
</evidence>
<proteinExistence type="predicted"/>
<keyword evidence="2" id="KW-1185">Reference proteome</keyword>
<keyword evidence="1" id="KW-1133">Transmembrane helix</keyword>
<organism evidence="2 3">
    <name type="scientific">Plectus sambesii</name>
    <dbReference type="NCBI Taxonomy" id="2011161"/>
    <lineage>
        <taxon>Eukaryota</taxon>
        <taxon>Metazoa</taxon>
        <taxon>Ecdysozoa</taxon>
        <taxon>Nematoda</taxon>
        <taxon>Chromadorea</taxon>
        <taxon>Plectida</taxon>
        <taxon>Plectina</taxon>
        <taxon>Plectoidea</taxon>
        <taxon>Plectidae</taxon>
        <taxon>Plectus</taxon>
    </lineage>
</organism>
<dbReference type="Proteomes" id="UP000887566">
    <property type="component" value="Unplaced"/>
</dbReference>
<dbReference type="AlphaFoldDB" id="A0A914US48"/>
<dbReference type="WBParaSite" id="PSAMB.scaffold12096size2956.g34630.t1">
    <property type="protein sequence ID" value="PSAMB.scaffold12096size2956.g34630.t1"/>
    <property type="gene ID" value="PSAMB.scaffold12096size2956.g34630"/>
</dbReference>
<evidence type="ECO:0000256" key="1">
    <source>
        <dbReference type="SAM" id="Phobius"/>
    </source>
</evidence>
<dbReference type="InterPro" id="IPR036063">
    <property type="entry name" value="Smr_dom_sf"/>
</dbReference>
<evidence type="ECO:0000313" key="3">
    <source>
        <dbReference type="WBParaSite" id="PSAMB.scaffold12096size2956.g34630.t1"/>
    </source>
</evidence>